<evidence type="ECO:0000256" key="6">
    <source>
        <dbReference type="SAM" id="Phobius"/>
    </source>
</evidence>
<dbReference type="GO" id="GO:0038166">
    <property type="term" value="P:angiotensin-activated signaling pathway"/>
    <property type="evidence" value="ECO:0007669"/>
    <property type="project" value="InterPro"/>
</dbReference>
<evidence type="ECO:0000256" key="3">
    <source>
        <dbReference type="ARBA" id="ARBA00022989"/>
    </source>
</evidence>
<dbReference type="SMART" id="SM00805">
    <property type="entry name" value="AGTRAP"/>
    <property type="match status" value="1"/>
</dbReference>
<accession>A0A3S1C4V2</accession>
<keyword evidence="2 6" id="KW-0812">Transmembrane</keyword>
<sequence length="181" mass="19697">MASNPPGMLLKVIWLVHFVLSSWAMLSGLFPVTTYLYVHLLVLAIGLWAMIDSISSDAVFMFIATLAVSIVNDIILLGIYEPRGHDNYERGNVSSGRRNEYRFALGMCITNLLLKPISMFLLFRIYQSRSDGSDFNSGIPGLGGASGGGPRGGYDDLAGPPKEPPTYSEPGYQQPPPSNLP</sequence>
<keyword evidence="8" id="KW-1185">Reference proteome</keyword>
<comment type="caution">
    <text evidence="7">The sequence shown here is derived from an EMBL/GenBank/DDBJ whole genome shotgun (WGS) entry which is preliminary data.</text>
</comment>
<keyword evidence="4 6" id="KW-0472">Membrane</keyword>
<evidence type="ECO:0000256" key="5">
    <source>
        <dbReference type="SAM" id="MobiDB-lite"/>
    </source>
</evidence>
<feature type="transmembrane region" description="Helical" evidence="6">
    <location>
        <begin position="12"/>
        <end position="29"/>
    </location>
</feature>
<evidence type="ECO:0000256" key="2">
    <source>
        <dbReference type="ARBA" id="ARBA00022692"/>
    </source>
</evidence>
<dbReference type="GO" id="GO:0005886">
    <property type="term" value="C:plasma membrane"/>
    <property type="evidence" value="ECO:0007669"/>
    <property type="project" value="TreeGrafter"/>
</dbReference>
<dbReference type="OrthoDB" id="8191171at2759"/>
<dbReference type="AlphaFoldDB" id="A0A3S1C4V2"/>
<keyword evidence="3 6" id="KW-1133">Transmembrane helix</keyword>
<dbReference type="Pfam" id="PF06396">
    <property type="entry name" value="AGTRAP"/>
    <property type="match status" value="1"/>
</dbReference>
<organism evidence="7 8">
    <name type="scientific">Elysia chlorotica</name>
    <name type="common">Eastern emerald elysia</name>
    <name type="synonym">Sea slug</name>
    <dbReference type="NCBI Taxonomy" id="188477"/>
    <lineage>
        <taxon>Eukaryota</taxon>
        <taxon>Metazoa</taxon>
        <taxon>Spiralia</taxon>
        <taxon>Lophotrochozoa</taxon>
        <taxon>Mollusca</taxon>
        <taxon>Gastropoda</taxon>
        <taxon>Heterobranchia</taxon>
        <taxon>Euthyneura</taxon>
        <taxon>Panpulmonata</taxon>
        <taxon>Sacoglossa</taxon>
        <taxon>Placobranchoidea</taxon>
        <taxon>Plakobranchidae</taxon>
        <taxon>Elysia</taxon>
    </lineage>
</organism>
<dbReference type="PANTHER" id="PTHR16521:SF3">
    <property type="entry name" value="TYPE-1 ANGIOTENSIN II RECEPTOR-ASSOCIATED PROTEIN"/>
    <property type="match status" value="1"/>
</dbReference>
<dbReference type="EMBL" id="RQTK01000262">
    <property type="protein sequence ID" value="RUS82993.1"/>
    <property type="molecule type" value="Genomic_DNA"/>
</dbReference>
<evidence type="ECO:0000256" key="1">
    <source>
        <dbReference type="ARBA" id="ARBA00004141"/>
    </source>
</evidence>
<evidence type="ECO:0008006" key="9">
    <source>
        <dbReference type="Google" id="ProtNLM"/>
    </source>
</evidence>
<reference evidence="7 8" key="1">
    <citation type="submission" date="2019-01" db="EMBL/GenBank/DDBJ databases">
        <title>A draft genome assembly of the solar-powered sea slug Elysia chlorotica.</title>
        <authorList>
            <person name="Cai H."/>
            <person name="Li Q."/>
            <person name="Fang X."/>
            <person name="Li J."/>
            <person name="Curtis N.E."/>
            <person name="Altenburger A."/>
            <person name="Shibata T."/>
            <person name="Feng M."/>
            <person name="Maeda T."/>
            <person name="Schwartz J.A."/>
            <person name="Shigenobu S."/>
            <person name="Lundholm N."/>
            <person name="Nishiyama T."/>
            <person name="Yang H."/>
            <person name="Hasebe M."/>
            <person name="Li S."/>
            <person name="Pierce S.K."/>
            <person name="Wang J."/>
        </authorList>
    </citation>
    <scope>NUCLEOTIDE SEQUENCE [LARGE SCALE GENOMIC DNA]</scope>
    <source>
        <strain evidence="7">EC2010</strain>
        <tissue evidence="7">Whole organism of an adult</tissue>
    </source>
</reference>
<evidence type="ECO:0000313" key="7">
    <source>
        <dbReference type="EMBL" id="RUS82993.1"/>
    </source>
</evidence>
<feature type="transmembrane region" description="Helical" evidence="6">
    <location>
        <begin position="103"/>
        <end position="123"/>
    </location>
</feature>
<dbReference type="Proteomes" id="UP000271974">
    <property type="component" value="Unassembled WGS sequence"/>
</dbReference>
<proteinExistence type="predicted"/>
<name>A0A3S1C4V2_ELYCH</name>
<comment type="subcellular location">
    <subcellularLocation>
        <location evidence="1">Membrane</location>
        <topology evidence="1">Multi-pass membrane protein</topology>
    </subcellularLocation>
</comment>
<feature type="region of interest" description="Disordered" evidence="5">
    <location>
        <begin position="137"/>
        <end position="181"/>
    </location>
</feature>
<feature type="compositionally biased region" description="Gly residues" evidence="5">
    <location>
        <begin position="140"/>
        <end position="152"/>
    </location>
</feature>
<feature type="transmembrane region" description="Helical" evidence="6">
    <location>
        <begin position="58"/>
        <end position="80"/>
    </location>
</feature>
<evidence type="ECO:0000313" key="8">
    <source>
        <dbReference type="Proteomes" id="UP000271974"/>
    </source>
</evidence>
<gene>
    <name evidence="7" type="ORF">EGW08_009230</name>
</gene>
<dbReference type="PANTHER" id="PTHR16521">
    <property type="entry name" value="TYPE-1 ANGIOTENSIN II RECEPTOR-ASSOCIATED PROTEIN"/>
    <property type="match status" value="1"/>
</dbReference>
<evidence type="ECO:0000256" key="4">
    <source>
        <dbReference type="ARBA" id="ARBA00023136"/>
    </source>
</evidence>
<dbReference type="STRING" id="188477.A0A3S1C4V2"/>
<protein>
    <recommendedName>
        <fullName evidence="9">Type-1 angiotensin II receptor-associated protein</fullName>
    </recommendedName>
</protein>
<dbReference type="InterPro" id="IPR009436">
    <property type="entry name" value="AGTRAP"/>
</dbReference>
<feature type="transmembrane region" description="Helical" evidence="6">
    <location>
        <begin position="35"/>
        <end position="51"/>
    </location>
</feature>